<name>A0ACD5VYJ2_AVESA</name>
<dbReference type="Proteomes" id="UP001732700">
    <property type="component" value="Chromosome 3D"/>
</dbReference>
<reference evidence="1" key="2">
    <citation type="submission" date="2025-09" db="UniProtKB">
        <authorList>
            <consortium name="EnsemblPlants"/>
        </authorList>
    </citation>
    <scope>IDENTIFICATION</scope>
</reference>
<keyword evidence="2" id="KW-1185">Reference proteome</keyword>
<proteinExistence type="predicted"/>
<dbReference type="EnsemblPlants" id="AVESA.00010b.r2.3DG0517890.1">
    <property type="protein sequence ID" value="AVESA.00010b.r2.3DG0517890.1.CDS.1"/>
    <property type="gene ID" value="AVESA.00010b.r2.3DG0517890"/>
</dbReference>
<reference evidence="1" key="1">
    <citation type="submission" date="2021-05" db="EMBL/GenBank/DDBJ databases">
        <authorList>
            <person name="Scholz U."/>
            <person name="Mascher M."/>
            <person name="Fiebig A."/>
        </authorList>
    </citation>
    <scope>NUCLEOTIDE SEQUENCE [LARGE SCALE GENOMIC DNA]</scope>
</reference>
<evidence type="ECO:0000313" key="2">
    <source>
        <dbReference type="Proteomes" id="UP001732700"/>
    </source>
</evidence>
<accession>A0ACD5VYJ2</accession>
<organism evidence="1 2">
    <name type="scientific">Avena sativa</name>
    <name type="common">Oat</name>
    <dbReference type="NCBI Taxonomy" id="4498"/>
    <lineage>
        <taxon>Eukaryota</taxon>
        <taxon>Viridiplantae</taxon>
        <taxon>Streptophyta</taxon>
        <taxon>Embryophyta</taxon>
        <taxon>Tracheophyta</taxon>
        <taxon>Spermatophyta</taxon>
        <taxon>Magnoliopsida</taxon>
        <taxon>Liliopsida</taxon>
        <taxon>Poales</taxon>
        <taxon>Poaceae</taxon>
        <taxon>BOP clade</taxon>
        <taxon>Pooideae</taxon>
        <taxon>Poodae</taxon>
        <taxon>Poeae</taxon>
        <taxon>Poeae Chloroplast Group 1 (Aveneae type)</taxon>
        <taxon>Aveninae</taxon>
        <taxon>Avena</taxon>
    </lineage>
</organism>
<evidence type="ECO:0000313" key="1">
    <source>
        <dbReference type="EnsemblPlants" id="AVESA.00010b.r2.3DG0517890.1.CDS.1"/>
    </source>
</evidence>
<sequence>MELKNTTTSLVRSFASTEARLVRVEVLVLFSTLAWVLLELLGQYRRQNSHGFFRILVWAVHTLSTVLAPYTIGLLQAGPFVLWGVMLLLIQVSSDSLSVYSIQDIGQRKRLLVQQVSQIFLVLWLILNGSGGNKSYSATCWIFLICSIILTRRKFRALGRVSKKGGLVECAKVIADYMVVEHHLPQDVDDPIPKPSTMKGYRYIFDGEMELAGSLPTSPEYRVEVTNAKIITIDTVWGWINIQDFKYKQTAEVYKETTLSYTLFKLLKRRFCDYPLGEAGLQKTLDFVLDGLLSERGNYVCAFRVIEGELSFLYDFFYTRMESSNQYWVLVTPFISTAIVWNSISGAFSKHYHRSNLEQRVKETDVIHWVTIVLLACLVFVHLVAICISPDRFTIVGTVHHRFSETIRGAAREPETLGSWKKNTKHSPLGRGTWEQKLGQYSLLLNFNYDPWNVLSFLSLGLVDATRKGQKAGEKIKLEEEVIVRVLSRFKENGGKLENGQSALARNKLGSQLSWACTLPTHIQTILVWHIGTTISRNEVSPEAPLNVDRLLAESLSEYCAYLVVFVPDMLPGHGYDTQRIFDAVVMEARRHLSQCETMSDRCEKLKMGLHHRYDSTVLGMGAKLGGQLIEMDEAQRWKVLADFWEEFVLFLAPSENADIHAEMLSAGGEFMTHLWALLTHAGILERPNSSSRVEPLGESDGTTAQDSGILEHPSSPSLVEPAALDSVV</sequence>
<protein>
    <submittedName>
        <fullName evidence="1">Uncharacterized protein</fullName>
    </submittedName>
</protein>